<accession>A0A0N8KGE7</accession>
<gene>
    <name evidence="1" type="ORF">HLUCCX10_07585</name>
</gene>
<dbReference type="Proteomes" id="UP000050421">
    <property type="component" value="Unassembled WGS sequence"/>
</dbReference>
<sequence>MKLFPIALVFLIVFSCAESEENRNSNSSSIQVTLEKTDSLVVKDVLATVFLFQGKIENQFIFRDLVSSEVYIFDEEGALINRWNKEGDVPGKFSMSSGNFHFDREGHAVVLDIMNGLKVLELNGDVVHDFGIYQYQVSLAGGFSLFDTQQIIEKDGQEYLLYSLDIIEEYDGEYAPEFLKERKHILLTNVETNETEKFLHFPESSRFLNGEVFYFRDIRPVFHYDQKEELLYLMFQGENVMYKYDWSGEQPKLIDSQELNLKGFENAEGFPPGSIQLGQYSNFEKRPFPSTIINLSRLNSDLLISYAGTPEDKAAIAKVVKEKAFNETMDKLTKETPRGTLLLRPDGQLIPVDLPPMHYGSFKVVGEDIYWMKKPDPDIEAEEFTLYWGKLKIE</sequence>
<name>A0A0N8KGE7_9BACT</name>
<dbReference type="AlphaFoldDB" id="A0A0N8KGE7"/>
<reference evidence="1 2" key="1">
    <citation type="submission" date="2015-09" db="EMBL/GenBank/DDBJ databases">
        <title>Identification and resolution of microdiversity through metagenomic sequencing of parallel consortia.</title>
        <authorList>
            <person name="Nelson W.C."/>
            <person name="Romine M.F."/>
            <person name="Lindemann S.R."/>
        </authorList>
    </citation>
    <scope>NUCLEOTIDE SEQUENCE [LARGE SCALE GENOMIC DNA]</scope>
    <source>
        <strain evidence="1">HL-49</strain>
    </source>
</reference>
<dbReference type="PATRIC" id="fig|1305737.6.peg.2163"/>
<evidence type="ECO:0000313" key="2">
    <source>
        <dbReference type="Proteomes" id="UP000050421"/>
    </source>
</evidence>
<organism evidence="1 2">
    <name type="scientific">Algoriphagus marincola HL-49</name>
    <dbReference type="NCBI Taxonomy" id="1305737"/>
    <lineage>
        <taxon>Bacteria</taxon>
        <taxon>Pseudomonadati</taxon>
        <taxon>Bacteroidota</taxon>
        <taxon>Cytophagia</taxon>
        <taxon>Cytophagales</taxon>
        <taxon>Cyclobacteriaceae</taxon>
        <taxon>Algoriphagus</taxon>
    </lineage>
</organism>
<dbReference type="OrthoDB" id="817030at2"/>
<comment type="caution">
    <text evidence="1">The sequence shown here is derived from an EMBL/GenBank/DDBJ whole genome shotgun (WGS) entry which is preliminary data.</text>
</comment>
<dbReference type="STRING" id="1305737.GCA_000526355_02362"/>
<proteinExistence type="predicted"/>
<evidence type="ECO:0000313" key="1">
    <source>
        <dbReference type="EMBL" id="KPQ16730.1"/>
    </source>
</evidence>
<protein>
    <recommendedName>
        <fullName evidence="3">Lipoprotein</fullName>
    </recommendedName>
</protein>
<dbReference type="PROSITE" id="PS51257">
    <property type="entry name" value="PROKAR_LIPOPROTEIN"/>
    <property type="match status" value="1"/>
</dbReference>
<evidence type="ECO:0008006" key="3">
    <source>
        <dbReference type="Google" id="ProtNLM"/>
    </source>
</evidence>
<dbReference type="EMBL" id="LJXT01000037">
    <property type="protein sequence ID" value="KPQ16730.1"/>
    <property type="molecule type" value="Genomic_DNA"/>
</dbReference>